<dbReference type="InterPro" id="IPR006592">
    <property type="entry name" value="RNA_pol_N"/>
</dbReference>
<dbReference type="GO" id="GO:0008270">
    <property type="term" value="F:zinc ion binding"/>
    <property type="evidence" value="ECO:0007669"/>
    <property type="project" value="UniProtKB-UniRule"/>
</dbReference>
<evidence type="ECO:0000256" key="6">
    <source>
        <dbReference type="ARBA" id="ARBA00022723"/>
    </source>
</evidence>
<gene>
    <name evidence="12" type="primary">rpoC</name>
    <name evidence="16" type="ORF">EV140_2210</name>
</gene>
<evidence type="ECO:0000256" key="14">
    <source>
        <dbReference type="SAM" id="Coils"/>
    </source>
</evidence>
<feature type="binding site" evidence="12">
    <location>
        <position position="60"/>
    </location>
    <ligand>
        <name>Zn(2+)</name>
        <dbReference type="ChEBI" id="CHEBI:29105"/>
        <label>1</label>
    </ligand>
</feature>
<keyword evidence="17" id="KW-1185">Reference proteome</keyword>
<dbReference type="EMBL" id="SGXT01000017">
    <property type="protein sequence ID" value="RZT58441.1"/>
    <property type="molecule type" value="Genomic_DNA"/>
</dbReference>
<dbReference type="InterPro" id="IPR038120">
    <property type="entry name" value="Rpb1_funnel_sf"/>
</dbReference>
<feature type="binding site" evidence="12">
    <location>
        <position position="941"/>
    </location>
    <ligand>
        <name>Zn(2+)</name>
        <dbReference type="ChEBI" id="CHEBI:29105"/>
        <label>2</label>
    </ligand>
</feature>
<dbReference type="SUPFAM" id="SSF64484">
    <property type="entry name" value="beta and beta-prime subunits of DNA dependent RNA-polymerase"/>
    <property type="match status" value="1"/>
</dbReference>
<feature type="binding site" evidence="12">
    <location>
        <position position="951"/>
    </location>
    <ligand>
        <name>Zn(2+)</name>
        <dbReference type="ChEBI" id="CHEBI:29105"/>
        <label>2</label>
    </ligand>
</feature>
<feature type="domain" description="RNA polymerase N-terminal" evidence="15">
    <location>
        <begin position="310"/>
        <end position="589"/>
    </location>
</feature>
<comment type="cofactor">
    <cofactor evidence="12">
        <name>Zn(2+)</name>
        <dbReference type="ChEBI" id="CHEBI:29105"/>
    </cofactor>
    <text evidence="12">Binds 2 Zn(2+) ions per subunit.</text>
</comment>
<keyword evidence="9 12" id="KW-0804">Transcription</keyword>
<dbReference type="NCBIfam" id="NF011498">
    <property type="entry name" value="PRK14906.1"/>
    <property type="match status" value="1"/>
</dbReference>
<dbReference type="Pfam" id="PF04997">
    <property type="entry name" value="RNA_pol_Rpb1_1"/>
    <property type="match status" value="1"/>
</dbReference>
<organism evidence="16 17">
    <name type="scientific">Microcella alkaliphila</name>
    <dbReference type="NCBI Taxonomy" id="279828"/>
    <lineage>
        <taxon>Bacteria</taxon>
        <taxon>Bacillati</taxon>
        <taxon>Actinomycetota</taxon>
        <taxon>Actinomycetes</taxon>
        <taxon>Micrococcales</taxon>
        <taxon>Microbacteriaceae</taxon>
        <taxon>Microcella</taxon>
    </lineage>
</organism>
<dbReference type="FunFam" id="1.10.150.390:FF:000002">
    <property type="entry name" value="DNA-directed RNA polymerase subunit beta"/>
    <property type="match status" value="1"/>
</dbReference>
<reference evidence="16 17" key="1">
    <citation type="journal article" date="2015" name="Stand. Genomic Sci.">
        <title>Genomic Encyclopedia of Bacterial and Archaeal Type Strains, Phase III: the genomes of soil and plant-associated and newly described type strains.</title>
        <authorList>
            <person name="Whitman W.B."/>
            <person name="Woyke T."/>
            <person name="Klenk H.P."/>
            <person name="Zhou Y."/>
            <person name="Lilburn T.G."/>
            <person name="Beck B.J."/>
            <person name="De Vos P."/>
            <person name="Vandamme P."/>
            <person name="Eisen J.A."/>
            <person name="Garrity G."/>
            <person name="Hugenholtz P."/>
            <person name="Kyrpides N.C."/>
        </authorList>
    </citation>
    <scope>NUCLEOTIDE SEQUENCE [LARGE SCALE GENOMIC DNA]</scope>
    <source>
        <strain evidence="16 17">AC4r</strain>
    </source>
</reference>
<evidence type="ECO:0000256" key="2">
    <source>
        <dbReference type="ARBA" id="ARBA00006460"/>
    </source>
</evidence>
<evidence type="ECO:0000313" key="16">
    <source>
        <dbReference type="EMBL" id="RZT58441.1"/>
    </source>
</evidence>
<evidence type="ECO:0000256" key="10">
    <source>
        <dbReference type="ARBA" id="ARBA00025935"/>
    </source>
</evidence>
<dbReference type="Pfam" id="PF00623">
    <property type="entry name" value="RNA_pol_Rpb1_2"/>
    <property type="match status" value="1"/>
</dbReference>
<feature type="binding site" evidence="12">
    <location>
        <position position="62"/>
    </location>
    <ligand>
        <name>Zn(2+)</name>
        <dbReference type="ChEBI" id="CHEBI:29105"/>
        <label>1</label>
    </ligand>
</feature>
<dbReference type="RefSeq" id="WP_130283837.1">
    <property type="nucleotide sequence ID" value="NZ_SGXT01000017.1"/>
</dbReference>
<feature type="binding site" evidence="12">
    <location>
        <position position="535"/>
    </location>
    <ligand>
        <name>Mg(2+)</name>
        <dbReference type="ChEBI" id="CHEBI:18420"/>
    </ligand>
</feature>
<dbReference type="Gene3D" id="4.10.860.120">
    <property type="entry name" value="RNA polymerase II, clamp domain"/>
    <property type="match status" value="1"/>
</dbReference>
<dbReference type="InterPro" id="IPR007080">
    <property type="entry name" value="RNA_pol_Rpb1_1"/>
</dbReference>
<evidence type="ECO:0000259" key="15">
    <source>
        <dbReference type="SMART" id="SM00663"/>
    </source>
</evidence>
<dbReference type="OrthoDB" id="9815296at2"/>
<dbReference type="InterPro" id="IPR007066">
    <property type="entry name" value="RNA_pol_Rpb1_3"/>
</dbReference>
<keyword evidence="4 12" id="KW-0808">Transferase</keyword>
<keyword evidence="3 12" id="KW-0240">DNA-directed RNA polymerase</keyword>
<comment type="catalytic activity">
    <reaction evidence="11 12 13">
        <text>RNA(n) + a ribonucleoside 5'-triphosphate = RNA(n+1) + diphosphate</text>
        <dbReference type="Rhea" id="RHEA:21248"/>
        <dbReference type="Rhea" id="RHEA-COMP:14527"/>
        <dbReference type="Rhea" id="RHEA-COMP:17342"/>
        <dbReference type="ChEBI" id="CHEBI:33019"/>
        <dbReference type="ChEBI" id="CHEBI:61557"/>
        <dbReference type="ChEBI" id="CHEBI:140395"/>
        <dbReference type="EC" id="2.7.7.6"/>
    </reaction>
</comment>
<evidence type="ECO:0000256" key="7">
    <source>
        <dbReference type="ARBA" id="ARBA00022833"/>
    </source>
</evidence>
<dbReference type="Pfam" id="PF04983">
    <property type="entry name" value="RNA_pol_Rpb1_3"/>
    <property type="match status" value="1"/>
</dbReference>
<feature type="binding site" evidence="12">
    <location>
        <position position="537"/>
    </location>
    <ligand>
        <name>Mg(2+)</name>
        <dbReference type="ChEBI" id="CHEBI:18420"/>
    </ligand>
</feature>
<dbReference type="PANTHER" id="PTHR19376:SF54">
    <property type="entry name" value="DNA-DIRECTED RNA POLYMERASE SUBUNIT BETA"/>
    <property type="match status" value="1"/>
</dbReference>
<dbReference type="InterPro" id="IPR007083">
    <property type="entry name" value="RNA_pol_Rpb1_4"/>
</dbReference>
<feature type="binding site" evidence="12">
    <location>
        <position position="948"/>
    </location>
    <ligand>
        <name>Zn(2+)</name>
        <dbReference type="ChEBI" id="CHEBI:29105"/>
        <label>2</label>
    </ligand>
</feature>
<dbReference type="InterPro" id="IPR007081">
    <property type="entry name" value="RNA_pol_Rpb1_5"/>
</dbReference>
<dbReference type="GO" id="GO:0006351">
    <property type="term" value="P:DNA-templated transcription"/>
    <property type="evidence" value="ECO:0007669"/>
    <property type="project" value="UniProtKB-UniRule"/>
</dbReference>
<dbReference type="GO" id="GO:0003677">
    <property type="term" value="F:DNA binding"/>
    <property type="evidence" value="ECO:0007669"/>
    <property type="project" value="UniProtKB-UniRule"/>
</dbReference>
<dbReference type="GO" id="GO:0000428">
    <property type="term" value="C:DNA-directed RNA polymerase complex"/>
    <property type="evidence" value="ECO:0007669"/>
    <property type="project" value="UniProtKB-KW"/>
</dbReference>
<sequence length="1288" mass="142072">MLDATTFDYLQIGLATADDIRKWSYGEVKKPETINYRTLKPEKDGLFGEQIFGPSRDWECSCGKYKRVRFKGIVCERCGVEVTKSAVRRERMGHIELAAPVTHIWYFKGVPSRLGYLLDMAPKDLEKVIYFAAYMVISIDEEGRHSDLPGLENEMRLEIQTLEKQRDAGIAKRLEQLEGELAALEAEGAKADQKRKTKDAGEKEMAQLRKSFDEQISQLERVWEDFRTLKVGDLKPEDAVFQELQDRYGLYFEAHMGAEAIKRRLETFDLAAESELLHEQIAGGKGQKKIRAIKRLKVVNSFLQTGTSPAAMVLEAVPVIPPELRPMVQLDGGRFATSDLNDLYRRVINRNNRLRRLLDLGAPEIIVNNEKRMLQEAVDALFDNGRRGRPVTGTGNRALKSLSDMLKGKQGRFRQNLLGKRVDYSGRSVIVVGPQLKLHQCGLPKIMALELFKPFVIKRLIDLGHAQNIKSAKRMVERSRPQVWDVLEEIIRERPVMLNRAPTLHRLGIQAFEPQLVEGKAIQLHPLVCAAFNADFDGDQMAVHLPLSVEAQAEARILMLASNNILKPSDGRPVTVPTQDMIIGLHHLTTVREGAAGEGRAFTNTSEAIMAMDSGALDLNATVRIRLTGEKYNGRELKETTLGRALFNDLLPEDFPFIDRVADKGTISQIVNDLAERYPKTIVAATLDKMKDAGFYWATRSGVTVALSDVVTPPKKKEIVAEYEKKAAKIQAQFDKGLTTDDERRRELVALWSEGTKAVNEAMRENIPTDNTINRMVTSGARGNWLQVGNIAGMRGLVSNPRGEIIARPIINSYREGLSVAEYFIATHGARKGLADTALRTADSGYLTRRLVDVAQDVIIREDDCGTSKGLDFEIAHEVDGQWVRDDNVENLVFARTLAADAVDAKGTVVAEAGVDVGDVLITELVTAGVGSIKVRSVLTCESAVGVCAACYGRSLATGQRVDLGEAVGIIAAQSIGEPGTQLTMRTFHTGGSASADDITQGLPRVTELFEARTPKGASPIAESAGRITIDDSEAQRRIILTPDNGDEEVVYPVTKRAALLVEDGQHVELGQQLLEGPVDPKEVLRVKGVRAVQQHLVEGVQGVYRSQGVPIHDKHIEVIVRQMLRKVTVVDHGETELLPGELVDRSRYNSLNREALSEGKKTASARQEVMGITKASLATESWLSAASFQETTRVLTQAAMEGKRDPLLGLKENVIIGKLIPAGTGLSAYRNVSVDATEEAKAERYPNRIFADDSSFSEADLSFVDFDSFSSDEFTGGSNNTSGGTYS</sequence>
<dbReference type="Gene3D" id="2.40.40.20">
    <property type="match status" value="1"/>
</dbReference>
<dbReference type="SMART" id="SM00663">
    <property type="entry name" value="RPOLA_N"/>
    <property type="match status" value="1"/>
</dbReference>
<comment type="caution">
    <text evidence="16">The sequence shown here is derived from an EMBL/GenBank/DDBJ whole genome shotgun (WGS) entry which is preliminary data.</text>
</comment>
<dbReference type="HAMAP" id="MF_01322">
    <property type="entry name" value="RNApol_bact_RpoC"/>
    <property type="match status" value="1"/>
</dbReference>
<dbReference type="CDD" id="cd02655">
    <property type="entry name" value="RNAP_beta'_C"/>
    <property type="match status" value="1"/>
</dbReference>
<keyword evidence="5 12" id="KW-0548">Nucleotidyltransferase</keyword>
<dbReference type="Gene3D" id="1.10.274.100">
    <property type="entry name" value="RNA polymerase Rpb1, domain 3"/>
    <property type="match status" value="2"/>
</dbReference>
<dbReference type="FunFam" id="4.10.860.120:FF:000001">
    <property type="entry name" value="DNA-directed RNA polymerase subunit beta"/>
    <property type="match status" value="1"/>
</dbReference>
<evidence type="ECO:0000256" key="9">
    <source>
        <dbReference type="ARBA" id="ARBA00023163"/>
    </source>
</evidence>
<evidence type="ECO:0000256" key="1">
    <source>
        <dbReference type="ARBA" id="ARBA00004026"/>
    </source>
</evidence>
<comment type="subunit">
    <text evidence="10 12">The RNAP catalytic core consists of 2 alpha, 1 beta, 1 beta' and 1 omega subunit. When a sigma factor is associated with the core the holoenzyme is formed, which can initiate transcription.</text>
</comment>
<dbReference type="GO" id="GO:0000287">
    <property type="term" value="F:magnesium ion binding"/>
    <property type="evidence" value="ECO:0007669"/>
    <property type="project" value="UniProtKB-UniRule"/>
</dbReference>
<dbReference type="InterPro" id="IPR012754">
    <property type="entry name" value="DNA-dir_RpoC_beta_prime_bact"/>
</dbReference>
<dbReference type="Pfam" id="PF04998">
    <property type="entry name" value="RNA_pol_Rpb1_5"/>
    <property type="match status" value="1"/>
</dbReference>
<evidence type="ECO:0000256" key="4">
    <source>
        <dbReference type="ARBA" id="ARBA00022679"/>
    </source>
</evidence>
<dbReference type="Gene3D" id="1.10.150.390">
    <property type="match status" value="1"/>
</dbReference>
<comment type="function">
    <text evidence="1 12 13">DNA-dependent RNA polymerase catalyzes the transcription of DNA into RNA using the four ribonucleoside triphosphates as substrates.</text>
</comment>
<dbReference type="Proteomes" id="UP000292408">
    <property type="component" value="Unassembled WGS sequence"/>
</dbReference>
<dbReference type="PANTHER" id="PTHR19376">
    <property type="entry name" value="DNA-DIRECTED RNA POLYMERASE"/>
    <property type="match status" value="1"/>
</dbReference>
<dbReference type="Pfam" id="PF05000">
    <property type="entry name" value="RNA_pol_Rpb1_4"/>
    <property type="match status" value="1"/>
</dbReference>
<evidence type="ECO:0000256" key="12">
    <source>
        <dbReference type="HAMAP-Rule" id="MF_01322"/>
    </source>
</evidence>
<dbReference type="Gene3D" id="1.10.40.90">
    <property type="match status" value="1"/>
</dbReference>
<evidence type="ECO:0000256" key="13">
    <source>
        <dbReference type="RuleBase" id="RU004279"/>
    </source>
</evidence>
<dbReference type="Gene3D" id="2.40.50.100">
    <property type="match status" value="1"/>
</dbReference>
<accession>A0A4Q7TDJ5</accession>
<feature type="binding site" evidence="12">
    <location>
        <position position="78"/>
    </location>
    <ligand>
        <name>Zn(2+)</name>
        <dbReference type="ChEBI" id="CHEBI:29105"/>
        <label>1</label>
    </ligand>
</feature>
<evidence type="ECO:0000256" key="11">
    <source>
        <dbReference type="ARBA" id="ARBA00048552"/>
    </source>
</evidence>
<dbReference type="FunFam" id="1.10.40.90:FF:000001">
    <property type="entry name" value="DNA-directed RNA polymerase subunit beta"/>
    <property type="match status" value="1"/>
</dbReference>
<dbReference type="CDD" id="cd01609">
    <property type="entry name" value="RNAP_beta'_N"/>
    <property type="match status" value="1"/>
</dbReference>
<evidence type="ECO:0000256" key="3">
    <source>
        <dbReference type="ARBA" id="ARBA00022478"/>
    </source>
</evidence>
<evidence type="ECO:0000256" key="8">
    <source>
        <dbReference type="ARBA" id="ARBA00022842"/>
    </source>
</evidence>
<dbReference type="InterPro" id="IPR042102">
    <property type="entry name" value="RNA_pol_Rpb1_3_sf"/>
</dbReference>
<keyword evidence="7 12" id="KW-0862">Zinc</keyword>
<feature type="binding site" evidence="12">
    <location>
        <position position="539"/>
    </location>
    <ligand>
        <name>Mg(2+)</name>
        <dbReference type="ChEBI" id="CHEBI:18420"/>
    </ligand>
</feature>
<evidence type="ECO:0000256" key="5">
    <source>
        <dbReference type="ARBA" id="ARBA00022695"/>
    </source>
</evidence>
<evidence type="ECO:0000313" key="17">
    <source>
        <dbReference type="Proteomes" id="UP000292408"/>
    </source>
</evidence>
<feature type="binding site" evidence="12">
    <location>
        <position position="75"/>
    </location>
    <ligand>
        <name>Zn(2+)</name>
        <dbReference type="ChEBI" id="CHEBI:29105"/>
        <label>1</label>
    </ligand>
</feature>
<dbReference type="Gene3D" id="1.10.132.30">
    <property type="match status" value="1"/>
</dbReference>
<feature type="binding site" evidence="12">
    <location>
        <position position="865"/>
    </location>
    <ligand>
        <name>Zn(2+)</name>
        <dbReference type="ChEBI" id="CHEBI:29105"/>
        <label>2</label>
    </ligand>
</feature>
<comment type="similarity">
    <text evidence="2 12 13">Belongs to the RNA polymerase beta' chain family.</text>
</comment>
<dbReference type="Gene3D" id="1.10.1790.20">
    <property type="match status" value="1"/>
</dbReference>
<keyword evidence="8 12" id="KW-0460">Magnesium</keyword>
<keyword evidence="6 12" id="KW-0479">Metal-binding</keyword>
<dbReference type="InterPro" id="IPR045867">
    <property type="entry name" value="DNA-dir_RpoC_beta_prime"/>
</dbReference>
<comment type="cofactor">
    <cofactor evidence="12">
        <name>Mg(2+)</name>
        <dbReference type="ChEBI" id="CHEBI:18420"/>
    </cofactor>
    <text evidence="12">Binds 1 Mg(2+) ion per subunit.</text>
</comment>
<dbReference type="InterPro" id="IPR044893">
    <property type="entry name" value="RNA_pol_Rpb1_clamp_domain"/>
</dbReference>
<dbReference type="EC" id="2.7.7.6" evidence="12"/>
<protein>
    <recommendedName>
        <fullName evidence="12">DNA-directed RNA polymerase subunit beta'</fullName>
        <shortName evidence="12">RNAP subunit beta'</shortName>
        <ecNumber evidence="12">2.7.7.6</ecNumber>
    </recommendedName>
    <alternativeName>
        <fullName evidence="12">RNA polymerase subunit beta'</fullName>
    </alternativeName>
    <alternativeName>
        <fullName evidence="12">Transcriptase subunit beta'</fullName>
    </alternativeName>
</protein>
<proteinExistence type="inferred from homology"/>
<dbReference type="NCBIfam" id="TIGR02386">
    <property type="entry name" value="rpoC_TIGR"/>
    <property type="match status" value="1"/>
</dbReference>
<keyword evidence="14" id="KW-0175">Coiled coil</keyword>
<name>A0A4Q7TDJ5_9MICO</name>
<feature type="coiled-coil region" evidence="14">
    <location>
        <begin position="167"/>
        <end position="211"/>
    </location>
</feature>
<dbReference type="GO" id="GO:0003899">
    <property type="term" value="F:DNA-directed RNA polymerase activity"/>
    <property type="evidence" value="ECO:0007669"/>
    <property type="project" value="UniProtKB-UniRule"/>
</dbReference>
<dbReference type="InterPro" id="IPR000722">
    <property type="entry name" value="RNA_pol_asu"/>
</dbReference>